<keyword evidence="2 4" id="KW-0378">Hydrolase</keyword>
<dbReference type="GO" id="GO:0008422">
    <property type="term" value="F:beta-glucosidase activity"/>
    <property type="evidence" value="ECO:0007669"/>
    <property type="project" value="UniProtKB-ARBA"/>
</dbReference>
<dbReference type="InterPro" id="IPR036962">
    <property type="entry name" value="Glyco_hydro_3_N_sf"/>
</dbReference>
<feature type="transmembrane region" description="Helical" evidence="5">
    <location>
        <begin position="7"/>
        <end position="30"/>
    </location>
</feature>
<keyword evidence="3" id="KW-0119">Carbohydrate metabolism</keyword>
<dbReference type="InterPro" id="IPR013783">
    <property type="entry name" value="Ig-like_fold"/>
</dbReference>
<dbReference type="EMBL" id="JAIXNE010000003">
    <property type="protein sequence ID" value="MCA6076242.1"/>
    <property type="molecule type" value="Genomic_DNA"/>
</dbReference>
<comment type="similarity">
    <text evidence="1 4">Belongs to the glycosyl hydrolase 3 family.</text>
</comment>
<dbReference type="SUPFAM" id="SSF51445">
    <property type="entry name" value="(Trans)glycosidases"/>
    <property type="match status" value="1"/>
</dbReference>
<dbReference type="Pfam" id="PF00933">
    <property type="entry name" value="Glyco_hydro_3"/>
    <property type="match status" value="1"/>
</dbReference>
<accession>A0A9X1KWT3</accession>
<evidence type="ECO:0000259" key="6">
    <source>
        <dbReference type="SMART" id="SM01217"/>
    </source>
</evidence>
<dbReference type="InterPro" id="IPR017853">
    <property type="entry name" value="GH"/>
</dbReference>
<keyword evidence="10" id="KW-1185">Reference proteome</keyword>
<gene>
    <name evidence="7" type="ORF">LDX50_09300</name>
    <name evidence="8" type="ORF">LDX50_15270</name>
    <name evidence="9" type="ORF">LDX50_20990</name>
</gene>
<reference evidence="7" key="1">
    <citation type="submission" date="2021-09" db="EMBL/GenBank/DDBJ databases">
        <title>Fulvivirga sp. isolated from coastal sediment.</title>
        <authorList>
            <person name="Yu H."/>
        </authorList>
    </citation>
    <scope>NUCLEOTIDE SEQUENCE</scope>
    <source>
        <strain evidence="7">1062</strain>
    </source>
</reference>
<dbReference type="RefSeq" id="WP_225698171.1">
    <property type="nucleotide sequence ID" value="NZ_JAIXNE010000002.1"/>
</dbReference>
<evidence type="ECO:0000256" key="1">
    <source>
        <dbReference type="ARBA" id="ARBA00005336"/>
    </source>
</evidence>
<dbReference type="PANTHER" id="PTHR42715:SF10">
    <property type="entry name" value="BETA-GLUCOSIDASE"/>
    <property type="match status" value="1"/>
</dbReference>
<dbReference type="InterPro" id="IPR036881">
    <property type="entry name" value="Glyco_hydro_3_C_sf"/>
</dbReference>
<dbReference type="SMART" id="SM01217">
    <property type="entry name" value="Fn3_like"/>
    <property type="match status" value="1"/>
</dbReference>
<feature type="domain" description="Fibronectin type III-like" evidence="6">
    <location>
        <begin position="721"/>
        <end position="792"/>
    </location>
</feature>
<evidence type="ECO:0000313" key="9">
    <source>
        <dbReference type="EMBL" id="MCA6077370.1"/>
    </source>
</evidence>
<dbReference type="Gene3D" id="3.40.50.1700">
    <property type="entry name" value="Glycoside hydrolase family 3 C-terminal domain"/>
    <property type="match status" value="1"/>
</dbReference>
<dbReference type="EMBL" id="JAIXNE010000004">
    <property type="protein sequence ID" value="MCA6077370.1"/>
    <property type="molecule type" value="Genomic_DNA"/>
</dbReference>
<evidence type="ECO:0000256" key="3">
    <source>
        <dbReference type="ARBA" id="ARBA00023277"/>
    </source>
</evidence>
<keyword evidence="5" id="KW-1133">Transmembrane helix</keyword>
<dbReference type="InterPro" id="IPR001764">
    <property type="entry name" value="Glyco_hydro_3_N"/>
</dbReference>
<dbReference type="InterPro" id="IPR050288">
    <property type="entry name" value="Cellulose_deg_GH3"/>
</dbReference>
<evidence type="ECO:0000313" key="7">
    <source>
        <dbReference type="EMBL" id="MCA6075065.1"/>
    </source>
</evidence>
<dbReference type="EMBL" id="JAIXNE010000002">
    <property type="protein sequence ID" value="MCA6075065.1"/>
    <property type="molecule type" value="Genomic_DNA"/>
</dbReference>
<proteinExistence type="inferred from homology"/>
<dbReference type="PRINTS" id="PR00133">
    <property type="entry name" value="GLHYDRLASE3"/>
</dbReference>
<dbReference type="Pfam" id="PF01915">
    <property type="entry name" value="Glyco_hydro_3_C"/>
    <property type="match status" value="1"/>
</dbReference>
<dbReference type="Pfam" id="PF14310">
    <property type="entry name" value="Fn3-like"/>
    <property type="match status" value="1"/>
</dbReference>
<organism evidence="7 10">
    <name type="scientific">Fulvivirga sedimenti</name>
    <dbReference type="NCBI Taxonomy" id="2879465"/>
    <lineage>
        <taxon>Bacteria</taxon>
        <taxon>Pseudomonadati</taxon>
        <taxon>Bacteroidota</taxon>
        <taxon>Cytophagia</taxon>
        <taxon>Cytophagales</taxon>
        <taxon>Fulvivirgaceae</taxon>
        <taxon>Fulvivirga</taxon>
    </lineage>
</organism>
<evidence type="ECO:0000313" key="8">
    <source>
        <dbReference type="EMBL" id="MCA6076242.1"/>
    </source>
</evidence>
<protein>
    <submittedName>
        <fullName evidence="7">Glycoside hydrolase family 3 C-terminal domain-containing protein</fullName>
    </submittedName>
</protein>
<evidence type="ECO:0000256" key="4">
    <source>
        <dbReference type="RuleBase" id="RU361161"/>
    </source>
</evidence>
<dbReference type="Gene3D" id="3.20.20.300">
    <property type="entry name" value="Glycoside hydrolase, family 3, N-terminal domain"/>
    <property type="match status" value="1"/>
</dbReference>
<dbReference type="PROSITE" id="PS00775">
    <property type="entry name" value="GLYCOSYL_HYDROL_F3"/>
    <property type="match status" value="1"/>
</dbReference>
<keyword evidence="5" id="KW-0812">Transmembrane</keyword>
<evidence type="ECO:0000256" key="2">
    <source>
        <dbReference type="ARBA" id="ARBA00022801"/>
    </source>
</evidence>
<dbReference type="GO" id="GO:0005975">
    <property type="term" value="P:carbohydrate metabolic process"/>
    <property type="evidence" value="ECO:0007669"/>
    <property type="project" value="InterPro"/>
</dbReference>
<dbReference type="Gene3D" id="2.60.40.10">
    <property type="entry name" value="Immunoglobulins"/>
    <property type="match status" value="1"/>
</dbReference>
<name>A0A9X1KWT3_9BACT</name>
<dbReference type="InterPro" id="IPR026891">
    <property type="entry name" value="Fn3-like"/>
</dbReference>
<comment type="caution">
    <text evidence="7">The sequence shown here is derived from an EMBL/GenBank/DDBJ whole genome shotgun (WGS) entry which is preliminary data.</text>
</comment>
<sequence length="803" mass="88097">MKKGLKVSLIVLGSLLGLLLIAATVGWIYVRSTFLNFENEYTENKDIQEVTIDGYTFPDRNGNGMLDIYEDSRRSTSERVNDLLSQMTLEEKIHLLKGSGLASALGNTDATEGIPGAAGTIVATPRLGIPTVYLSDGPAGLRIVPIRENDDATYYCTAFPIGTLLASTWNTSLVEKVGTAMGNEAVEYGIDVILGPGANIHRHPLCGRNFEYYSEDPILTGYIGAAMVNGIESNGVGASVKHFVANNQETRRLQNDAIVSERALREIYLKGFEIIVKESQPWTIMSSYNRVNGTYASESRELLTDILRDEWGFRGIVMSDWFGGQNAPAQIAAGNDLLEPGTRRQWDALREAAASGELSEADIDTAVKRILTLVIESRKMQSYVNGNNPDLEAHSKITRQSAAEGIVLLKNDQLLPLRQPRNIALMGVTSYDFIAGGTGSGDVNEAYTVSLREGLENAGFEINAAAVEIYNQHKAANTDAFFKPEGINAMLEPYNPPQISYTDAMFGEFAQTADIGVVTIGRNSGEGYDRVETDDFLLTQVEKDMIERASKAFHAVNKKLLVVLNIGGVIETASWKDQPDAILLAWQGGQEGGNSVADILVGNVNPSGKLPMTFPVHLNDHASNANFPLDGEPFDWKTMMFSSGERAEDEKIRNKDYTLYEEGIYVGYRHFDKAGLDVSYPFGFGLSYTTFEYSAMVTEVVNDTVDVKLTIINTGNLAGKEVVQFYVSKSNSSIDRAPRELKSFSKTPELNPGDSIEISIKIPVAELRYWNEDQGGWVLENGSYKVQAGASSRDIRVENEIEL</sequence>
<dbReference type="InterPro" id="IPR002772">
    <property type="entry name" value="Glyco_hydro_3_C"/>
</dbReference>
<keyword evidence="4" id="KW-0326">Glycosidase</keyword>
<dbReference type="Proteomes" id="UP001139409">
    <property type="component" value="Unassembled WGS sequence"/>
</dbReference>
<evidence type="ECO:0000256" key="5">
    <source>
        <dbReference type="SAM" id="Phobius"/>
    </source>
</evidence>
<evidence type="ECO:0000313" key="10">
    <source>
        <dbReference type="Proteomes" id="UP001139409"/>
    </source>
</evidence>
<dbReference type="PANTHER" id="PTHR42715">
    <property type="entry name" value="BETA-GLUCOSIDASE"/>
    <property type="match status" value="1"/>
</dbReference>
<dbReference type="AlphaFoldDB" id="A0A9X1KWT3"/>
<dbReference type="InterPro" id="IPR019800">
    <property type="entry name" value="Glyco_hydro_3_AS"/>
</dbReference>
<dbReference type="FunFam" id="2.60.40.10:FF:000495">
    <property type="entry name" value="Periplasmic beta-glucosidase"/>
    <property type="match status" value="1"/>
</dbReference>
<dbReference type="SUPFAM" id="SSF52279">
    <property type="entry name" value="Beta-D-glucan exohydrolase, C-terminal domain"/>
    <property type="match status" value="1"/>
</dbReference>
<keyword evidence="5" id="KW-0472">Membrane</keyword>